<name>A0A0R2GA60_9LACO</name>
<comment type="catalytic activity">
    <reaction evidence="6">
        <text>N-terminal N-formyl-L-methionyl-[peptide] + H2O = N-terminal L-methionyl-[peptide] + formate</text>
        <dbReference type="Rhea" id="RHEA:24420"/>
        <dbReference type="Rhea" id="RHEA-COMP:10639"/>
        <dbReference type="Rhea" id="RHEA-COMP:10640"/>
        <dbReference type="ChEBI" id="CHEBI:15377"/>
        <dbReference type="ChEBI" id="CHEBI:15740"/>
        <dbReference type="ChEBI" id="CHEBI:49298"/>
        <dbReference type="ChEBI" id="CHEBI:64731"/>
        <dbReference type="EC" id="3.5.1.88"/>
    </reaction>
</comment>
<proteinExistence type="inferred from homology"/>
<evidence type="ECO:0000256" key="6">
    <source>
        <dbReference type="HAMAP-Rule" id="MF_00163"/>
    </source>
</evidence>
<dbReference type="GO" id="GO:0006412">
    <property type="term" value="P:translation"/>
    <property type="evidence" value="ECO:0007669"/>
    <property type="project" value="UniProtKB-UniRule"/>
</dbReference>
<dbReference type="PRINTS" id="PR01576">
    <property type="entry name" value="PDEFORMYLASE"/>
</dbReference>
<sequence length="191" mass="21746">MYKMDEIVRDGDPVLRQRAQKVTFPLSEEDQSIVNAMMEYLVVSQDEERNKAYGLRPGVGLAGPQVGVSKQYAAILIPNLDVDGTDEEDGFFFKGVIFNPVITRQSVKQTALQMGEGCLSVDEDVPGLVERADRITVHYQDEQGRKQELRLQGYPAIVFQHEIEHLQGTLYYDHINQTDPWLEHEHTHYVG</sequence>
<comment type="cofactor">
    <cofactor evidence="6">
        <name>Fe(2+)</name>
        <dbReference type="ChEBI" id="CHEBI:29033"/>
    </cofactor>
    <text evidence="6">Binds 1 Fe(2+) ion.</text>
</comment>
<evidence type="ECO:0000313" key="8">
    <source>
        <dbReference type="Proteomes" id="UP000051296"/>
    </source>
</evidence>
<dbReference type="GO" id="GO:0042586">
    <property type="term" value="F:peptide deformylase activity"/>
    <property type="evidence" value="ECO:0007669"/>
    <property type="project" value="UniProtKB-UniRule"/>
</dbReference>
<keyword evidence="4 6" id="KW-0648">Protein biosynthesis</keyword>
<dbReference type="FunFam" id="3.90.45.10:FF:000002">
    <property type="entry name" value="Peptide deformylase"/>
    <property type="match status" value="1"/>
</dbReference>
<dbReference type="NCBIfam" id="TIGR00079">
    <property type="entry name" value="pept_deformyl"/>
    <property type="match status" value="1"/>
</dbReference>
<dbReference type="GO" id="GO:0046872">
    <property type="term" value="F:metal ion binding"/>
    <property type="evidence" value="ECO:0007669"/>
    <property type="project" value="UniProtKB-KW"/>
</dbReference>
<dbReference type="PATRIC" id="fig|1123500.6.peg.428"/>
<protein>
    <recommendedName>
        <fullName evidence="6">Peptide deformylase</fullName>
        <shortName evidence="6">PDF</shortName>
        <ecNumber evidence="6">3.5.1.88</ecNumber>
    </recommendedName>
    <alternativeName>
        <fullName evidence="6">Polypeptide deformylase</fullName>
    </alternativeName>
</protein>
<dbReference type="STRING" id="1123500.GCA_000420365_00077"/>
<dbReference type="PANTHER" id="PTHR10458:SF8">
    <property type="entry name" value="PEPTIDE DEFORMYLASE 2"/>
    <property type="match status" value="1"/>
</dbReference>
<accession>A0A0R2GA60</accession>
<dbReference type="InterPro" id="IPR023635">
    <property type="entry name" value="Peptide_deformylase"/>
</dbReference>
<keyword evidence="2 6" id="KW-0479">Metal-binding</keyword>
<feature type="binding site" evidence="6">
    <location>
        <position position="165"/>
    </location>
    <ligand>
        <name>Fe cation</name>
        <dbReference type="ChEBI" id="CHEBI:24875"/>
    </ligand>
</feature>
<comment type="similarity">
    <text evidence="1 6">Belongs to the polypeptide deformylase family.</text>
</comment>
<dbReference type="EMBL" id="JQAX01000001">
    <property type="protein sequence ID" value="KRN33620.1"/>
    <property type="molecule type" value="Genomic_DNA"/>
</dbReference>
<dbReference type="Pfam" id="PF01327">
    <property type="entry name" value="Pep_deformylase"/>
    <property type="match status" value="1"/>
</dbReference>
<keyword evidence="3 6" id="KW-0378">Hydrolase</keyword>
<dbReference type="InterPro" id="IPR036821">
    <property type="entry name" value="Peptide_deformylase_sf"/>
</dbReference>
<evidence type="ECO:0000256" key="2">
    <source>
        <dbReference type="ARBA" id="ARBA00022723"/>
    </source>
</evidence>
<dbReference type="AlphaFoldDB" id="A0A0R2GA60"/>
<dbReference type="PANTHER" id="PTHR10458">
    <property type="entry name" value="PEPTIDE DEFORMYLASE"/>
    <property type="match status" value="1"/>
</dbReference>
<evidence type="ECO:0000256" key="3">
    <source>
        <dbReference type="ARBA" id="ARBA00022801"/>
    </source>
</evidence>
<dbReference type="Gene3D" id="3.90.45.10">
    <property type="entry name" value="Peptide deformylase"/>
    <property type="match status" value="1"/>
</dbReference>
<evidence type="ECO:0000313" key="7">
    <source>
        <dbReference type="EMBL" id="KRN33620.1"/>
    </source>
</evidence>
<reference evidence="7 8" key="1">
    <citation type="journal article" date="2015" name="Genome Announc.">
        <title>Expanding the biotechnology potential of lactobacilli through comparative genomics of 213 strains and associated genera.</title>
        <authorList>
            <person name="Sun Z."/>
            <person name="Harris H.M."/>
            <person name="McCann A."/>
            <person name="Guo C."/>
            <person name="Argimon S."/>
            <person name="Zhang W."/>
            <person name="Yang X."/>
            <person name="Jeffery I.B."/>
            <person name="Cooney J.C."/>
            <person name="Kagawa T.F."/>
            <person name="Liu W."/>
            <person name="Song Y."/>
            <person name="Salvetti E."/>
            <person name="Wrobel A."/>
            <person name="Rasinkangas P."/>
            <person name="Parkhill J."/>
            <person name="Rea M.C."/>
            <person name="O'Sullivan O."/>
            <person name="Ritari J."/>
            <person name="Douillard F.P."/>
            <person name="Paul Ross R."/>
            <person name="Yang R."/>
            <person name="Briner A.E."/>
            <person name="Felis G.E."/>
            <person name="de Vos W.M."/>
            <person name="Barrangou R."/>
            <person name="Klaenhammer T.R."/>
            <person name="Caufield P.W."/>
            <person name="Cui Y."/>
            <person name="Zhang H."/>
            <person name="O'Toole P.W."/>
        </authorList>
    </citation>
    <scope>NUCLEOTIDE SEQUENCE [LARGE SCALE GENOMIC DNA]</scope>
    <source>
        <strain evidence="7 8">DSM 20190</strain>
    </source>
</reference>
<comment type="caution">
    <text evidence="7">The sequence shown here is derived from an EMBL/GenBank/DDBJ whole genome shotgun (WGS) entry which is preliminary data.</text>
</comment>
<organism evidence="7 8">
    <name type="scientific">Weissella halotolerans DSM 20190</name>
    <dbReference type="NCBI Taxonomy" id="1123500"/>
    <lineage>
        <taxon>Bacteria</taxon>
        <taxon>Bacillati</taxon>
        <taxon>Bacillota</taxon>
        <taxon>Bacilli</taxon>
        <taxon>Lactobacillales</taxon>
        <taxon>Lactobacillaceae</taxon>
        <taxon>Weissella</taxon>
    </lineage>
</organism>
<dbReference type="EC" id="3.5.1.88" evidence="6"/>
<dbReference type="eggNOG" id="COG0242">
    <property type="taxonomic scope" value="Bacteria"/>
</dbReference>
<gene>
    <name evidence="6" type="primary">def</name>
    <name evidence="7" type="ORF">IV68_GL000427</name>
</gene>
<feature type="binding site" evidence="6">
    <location>
        <position position="118"/>
    </location>
    <ligand>
        <name>Fe cation</name>
        <dbReference type="ChEBI" id="CHEBI:24875"/>
    </ligand>
</feature>
<dbReference type="InParanoid" id="A0A0R2GA60"/>
<feature type="active site" evidence="6">
    <location>
        <position position="162"/>
    </location>
</feature>
<dbReference type="FunCoup" id="A0A0R2GA60">
    <property type="interactions" value="13"/>
</dbReference>
<dbReference type="Proteomes" id="UP000051296">
    <property type="component" value="Unassembled WGS sequence"/>
</dbReference>
<evidence type="ECO:0000256" key="1">
    <source>
        <dbReference type="ARBA" id="ARBA00010759"/>
    </source>
</evidence>
<keyword evidence="5 6" id="KW-0408">Iron</keyword>
<dbReference type="RefSeq" id="WP_027694452.1">
    <property type="nucleotide sequence ID" value="NZ_ATUU01000001.1"/>
</dbReference>
<dbReference type="CDD" id="cd00487">
    <property type="entry name" value="Pep_deformylase"/>
    <property type="match status" value="1"/>
</dbReference>
<feature type="binding site" evidence="6">
    <location>
        <position position="161"/>
    </location>
    <ligand>
        <name>Fe cation</name>
        <dbReference type="ChEBI" id="CHEBI:24875"/>
    </ligand>
</feature>
<dbReference type="PIRSF" id="PIRSF004749">
    <property type="entry name" value="Pep_def"/>
    <property type="match status" value="1"/>
</dbReference>
<comment type="function">
    <text evidence="6">Removes the formyl group from the N-terminal Met of newly synthesized proteins. Requires at least a dipeptide for an efficient rate of reaction. N-terminal L-methionine is a prerequisite for activity but the enzyme has broad specificity at other positions.</text>
</comment>
<keyword evidence="8" id="KW-1185">Reference proteome</keyword>
<evidence type="ECO:0000256" key="4">
    <source>
        <dbReference type="ARBA" id="ARBA00022917"/>
    </source>
</evidence>
<dbReference type="OrthoDB" id="9784988at2"/>
<dbReference type="HAMAP" id="MF_00163">
    <property type="entry name" value="Pep_deformylase"/>
    <property type="match status" value="1"/>
</dbReference>
<evidence type="ECO:0000256" key="5">
    <source>
        <dbReference type="ARBA" id="ARBA00023004"/>
    </source>
</evidence>
<dbReference type="SUPFAM" id="SSF56420">
    <property type="entry name" value="Peptide deformylase"/>
    <property type="match status" value="1"/>
</dbReference>